<proteinExistence type="predicted"/>
<organism evidence="2 3">
    <name type="scientific">Escherichia coli</name>
    <dbReference type="NCBI Taxonomy" id="562"/>
    <lineage>
        <taxon>Bacteria</taxon>
        <taxon>Pseudomonadati</taxon>
        <taxon>Pseudomonadota</taxon>
        <taxon>Gammaproteobacteria</taxon>
        <taxon>Enterobacterales</taxon>
        <taxon>Enterobacteriaceae</taxon>
        <taxon>Escherichia</taxon>
    </lineage>
</organism>
<dbReference type="InterPro" id="IPR025484">
    <property type="entry name" value="DUF4376"/>
</dbReference>
<name>A0A8I0CA45_ECOLX</name>
<dbReference type="Proteomes" id="UP000622722">
    <property type="component" value="Unassembled WGS sequence"/>
</dbReference>
<accession>A0A8I0CA45</accession>
<gene>
    <name evidence="2" type="ORF">HV209_05645</name>
</gene>
<comment type="caution">
    <text evidence="2">The sequence shown here is derived from an EMBL/GenBank/DDBJ whole genome shotgun (WGS) entry which is preliminary data.</text>
</comment>
<sequence length="189" mass="20786">MIYAYVKAGVVVNWPVTEEVIRHRGQSVLEYTPVVSAPAPASDPVRQSCVEVTPVFVNGVLTQQWRVETLPRARLVENLLNELAGIRWQRETGGLELSGMKVLTDRESQAQLTGAWQSLQAGLISETEWKAADGWMRVTLKELEPVARAVAVHVAKCFAAEKQVSEMITGSEHPETLDTVALFDAAYAA</sequence>
<dbReference type="EMBL" id="JABXPW010000001">
    <property type="protein sequence ID" value="MBA7718091.1"/>
    <property type="molecule type" value="Genomic_DNA"/>
</dbReference>
<evidence type="ECO:0000259" key="1">
    <source>
        <dbReference type="Pfam" id="PF14301"/>
    </source>
</evidence>
<reference evidence="2" key="1">
    <citation type="submission" date="2020-06" db="EMBL/GenBank/DDBJ databases">
        <title>REHAB project genomes.</title>
        <authorList>
            <person name="Shaw L.P."/>
        </authorList>
    </citation>
    <scope>NUCLEOTIDE SEQUENCE</scope>
    <source>
        <strain evidence="2">RHBSTW-00474</strain>
    </source>
</reference>
<protein>
    <submittedName>
        <fullName evidence="2">DUF4376 domain-containing protein</fullName>
    </submittedName>
</protein>
<evidence type="ECO:0000313" key="3">
    <source>
        <dbReference type="Proteomes" id="UP000622722"/>
    </source>
</evidence>
<feature type="domain" description="DUF4376" evidence="1">
    <location>
        <begin position="78"/>
        <end position="176"/>
    </location>
</feature>
<dbReference type="Pfam" id="PF14301">
    <property type="entry name" value="DUF4376"/>
    <property type="match status" value="1"/>
</dbReference>
<dbReference type="AlphaFoldDB" id="A0A8I0CA45"/>
<evidence type="ECO:0000313" key="2">
    <source>
        <dbReference type="EMBL" id="MBA7718091.1"/>
    </source>
</evidence>